<dbReference type="Proteomes" id="UP000653480">
    <property type="component" value="Unassembled WGS sequence"/>
</dbReference>
<proteinExistence type="inferred from homology"/>
<dbReference type="GO" id="GO:0015833">
    <property type="term" value="P:peptide transport"/>
    <property type="evidence" value="ECO:0007669"/>
    <property type="project" value="InterPro"/>
</dbReference>
<dbReference type="InterPro" id="IPR017871">
    <property type="entry name" value="ABC_transporter-like_CS"/>
</dbReference>
<comment type="similarity">
    <text evidence="2">Belongs to the ABC transporter superfamily.</text>
</comment>
<evidence type="ECO:0000256" key="1">
    <source>
        <dbReference type="ARBA" id="ARBA00004202"/>
    </source>
</evidence>
<evidence type="ECO:0000313" key="9">
    <source>
        <dbReference type="EMBL" id="GGO26428.1"/>
    </source>
</evidence>
<feature type="domain" description="ABC transporter" evidence="8">
    <location>
        <begin position="6"/>
        <end position="256"/>
    </location>
</feature>
<dbReference type="GO" id="GO:0016887">
    <property type="term" value="F:ATP hydrolysis activity"/>
    <property type="evidence" value="ECO:0007669"/>
    <property type="project" value="InterPro"/>
</dbReference>
<keyword evidence="5" id="KW-0547">Nucleotide-binding</keyword>
<keyword evidence="3" id="KW-0813">Transport</keyword>
<organism evidence="9 10">
    <name type="scientific">Microbispora bryophytorum</name>
    <dbReference type="NCBI Taxonomy" id="1460882"/>
    <lineage>
        <taxon>Bacteria</taxon>
        <taxon>Bacillati</taxon>
        <taxon>Actinomycetota</taxon>
        <taxon>Actinomycetes</taxon>
        <taxon>Streptosporangiales</taxon>
        <taxon>Streptosporangiaceae</taxon>
        <taxon>Microbispora</taxon>
    </lineage>
</organism>
<name>A0A8H9H501_9ACTN</name>
<dbReference type="PROSITE" id="PS00211">
    <property type="entry name" value="ABC_TRANSPORTER_1"/>
    <property type="match status" value="1"/>
</dbReference>
<evidence type="ECO:0000256" key="4">
    <source>
        <dbReference type="ARBA" id="ARBA00022475"/>
    </source>
</evidence>
<keyword evidence="4" id="KW-1003">Cell membrane</keyword>
<dbReference type="InterPro" id="IPR003439">
    <property type="entry name" value="ABC_transporter-like_ATP-bd"/>
</dbReference>
<dbReference type="PANTHER" id="PTHR43297">
    <property type="entry name" value="OLIGOPEPTIDE TRANSPORT ATP-BINDING PROTEIN APPD"/>
    <property type="match status" value="1"/>
</dbReference>
<dbReference type="InterPro" id="IPR013563">
    <property type="entry name" value="Oligopep_ABC_C"/>
</dbReference>
<dbReference type="GO" id="GO:0005886">
    <property type="term" value="C:plasma membrane"/>
    <property type="evidence" value="ECO:0007669"/>
    <property type="project" value="UniProtKB-SubCell"/>
</dbReference>
<dbReference type="InterPro" id="IPR003593">
    <property type="entry name" value="AAA+_ATPase"/>
</dbReference>
<dbReference type="Pfam" id="PF00005">
    <property type="entry name" value="ABC_tran"/>
    <property type="match status" value="1"/>
</dbReference>
<dbReference type="FunFam" id="3.40.50.300:FF:000016">
    <property type="entry name" value="Oligopeptide ABC transporter ATP-binding component"/>
    <property type="match status" value="1"/>
</dbReference>
<dbReference type="PROSITE" id="PS50893">
    <property type="entry name" value="ABC_TRANSPORTER_2"/>
    <property type="match status" value="1"/>
</dbReference>
<reference evidence="9" key="1">
    <citation type="journal article" date="2014" name="Int. J. Syst. Evol. Microbiol.">
        <title>Complete genome sequence of Corynebacterium casei LMG S-19264T (=DSM 44701T), isolated from a smear-ripened cheese.</title>
        <authorList>
            <consortium name="US DOE Joint Genome Institute (JGI-PGF)"/>
            <person name="Walter F."/>
            <person name="Albersmeier A."/>
            <person name="Kalinowski J."/>
            <person name="Ruckert C."/>
        </authorList>
    </citation>
    <scope>NUCLEOTIDE SEQUENCE</scope>
    <source>
        <strain evidence="9">CGMCC 4.7138</strain>
    </source>
</reference>
<keyword evidence="10" id="KW-1185">Reference proteome</keyword>
<evidence type="ECO:0000256" key="5">
    <source>
        <dbReference type="ARBA" id="ARBA00022741"/>
    </source>
</evidence>
<evidence type="ECO:0000256" key="2">
    <source>
        <dbReference type="ARBA" id="ARBA00005417"/>
    </source>
</evidence>
<evidence type="ECO:0000259" key="8">
    <source>
        <dbReference type="PROSITE" id="PS50893"/>
    </source>
</evidence>
<dbReference type="AlphaFoldDB" id="A0A8H9H501"/>
<dbReference type="SUPFAM" id="SSF52540">
    <property type="entry name" value="P-loop containing nucleoside triphosphate hydrolases"/>
    <property type="match status" value="1"/>
</dbReference>
<dbReference type="PANTHER" id="PTHR43297:SF2">
    <property type="entry name" value="DIPEPTIDE TRANSPORT ATP-BINDING PROTEIN DPPD"/>
    <property type="match status" value="1"/>
</dbReference>
<dbReference type="EMBL" id="BMMN01000014">
    <property type="protein sequence ID" value="GGO26428.1"/>
    <property type="molecule type" value="Genomic_DNA"/>
</dbReference>
<dbReference type="SMART" id="SM00382">
    <property type="entry name" value="AAA"/>
    <property type="match status" value="1"/>
</dbReference>
<evidence type="ECO:0000313" key="10">
    <source>
        <dbReference type="Proteomes" id="UP000653480"/>
    </source>
</evidence>
<dbReference type="CDD" id="cd03257">
    <property type="entry name" value="ABC_NikE_OppD_transporters"/>
    <property type="match status" value="1"/>
</dbReference>
<keyword evidence="7" id="KW-0472">Membrane</keyword>
<keyword evidence="6 9" id="KW-0067">ATP-binding</keyword>
<dbReference type="Pfam" id="PF08352">
    <property type="entry name" value="oligo_HPY"/>
    <property type="match status" value="1"/>
</dbReference>
<dbReference type="NCBIfam" id="TIGR01727">
    <property type="entry name" value="oligo_HPY"/>
    <property type="match status" value="1"/>
</dbReference>
<reference evidence="9" key="2">
    <citation type="submission" date="2020-09" db="EMBL/GenBank/DDBJ databases">
        <authorList>
            <person name="Sun Q."/>
            <person name="Zhou Y."/>
        </authorList>
    </citation>
    <scope>NUCLEOTIDE SEQUENCE</scope>
    <source>
        <strain evidence="9">CGMCC 4.7138</strain>
    </source>
</reference>
<evidence type="ECO:0000256" key="3">
    <source>
        <dbReference type="ARBA" id="ARBA00022448"/>
    </source>
</evidence>
<protein>
    <submittedName>
        <fullName evidence="9">ABC transporter ATP-binding protein</fullName>
    </submittedName>
</protein>
<comment type="caution">
    <text evidence="9">The sequence shown here is derived from an EMBL/GenBank/DDBJ whole genome shotgun (WGS) entry which is preliminary data.</text>
</comment>
<evidence type="ECO:0000256" key="7">
    <source>
        <dbReference type="ARBA" id="ARBA00023136"/>
    </source>
</evidence>
<gene>
    <name evidence="9" type="ORF">GCM10011574_58810</name>
</gene>
<evidence type="ECO:0000256" key="6">
    <source>
        <dbReference type="ARBA" id="ARBA00022840"/>
    </source>
</evidence>
<dbReference type="GO" id="GO:0005524">
    <property type="term" value="F:ATP binding"/>
    <property type="evidence" value="ECO:0007669"/>
    <property type="project" value="UniProtKB-KW"/>
</dbReference>
<dbReference type="RefSeq" id="WP_208762470.1">
    <property type="nucleotide sequence ID" value="NZ_BMMN01000014.1"/>
</dbReference>
<sequence>MTRAMLQIDDVRVRIPVKGGRWVEAVGGVTLAVGSGEIVGLVGESGCGKSTLGGAVMGLLPSGSQLSGQVLLDGRDLRGLTAEEYRQVRGNDIALVSQDPSASLDPTFAVGAQVAEAIRNHRDISRRAAREQAVELLRAVGIPDPAARYSDPPHRFSGGMKQRVVIAAALANDPSVLIADEPTTALDVTIQAQILHLLRDLTVRTGTGVLLITHDLGVVAQVCDRIAVMYAGQVVEQGTVRDVFADPLHPYTRALLDSQPAAHHRSGDLPVILGQVPDLTHPPAGCRFAARCARVHDRCTTAPPVVETQGGGRVACWLHDALPPVAQEVS</sequence>
<dbReference type="InterPro" id="IPR027417">
    <property type="entry name" value="P-loop_NTPase"/>
</dbReference>
<accession>A0A8H9H501</accession>
<comment type="subcellular location">
    <subcellularLocation>
        <location evidence="1">Cell membrane</location>
        <topology evidence="1">Peripheral membrane protein</topology>
    </subcellularLocation>
</comment>
<dbReference type="Gene3D" id="3.40.50.300">
    <property type="entry name" value="P-loop containing nucleotide triphosphate hydrolases"/>
    <property type="match status" value="1"/>
</dbReference>
<dbReference type="InterPro" id="IPR050388">
    <property type="entry name" value="ABC_Ni/Peptide_Import"/>
</dbReference>